<dbReference type="Pfam" id="PF17874">
    <property type="entry name" value="TPR_MalT"/>
    <property type="match status" value="1"/>
</dbReference>
<name>A0ABW5QZL1_9BACL</name>
<dbReference type="PANTHER" id="PTHR44688">
    <property type="entry name" value="DNA-BINDING TRANSCRIPTIONAL ACTIVATOR DEVR_DOSR"/>
    <property type="match status" value="1"/>
</dbReference>
<dbReference type="Pfam" id="PF00196">
    <property type="entry name" value="GerE"/>
    <property type="match status" value="1"/>
</dbReference>
<dbReference type="InterPro" id="IPR011990">
    <property type="entry name" value="TPR-like_helical_dom_sf"/>
</dbReference>
<dbReference type="SUPFAM" id="SSF52540">
    <property type="entry name" value="P-loop containing nucleoside triphosphate hydrolases"/>
    <property type="match status" value="1"/>
</dbReference>
<dbReference type="InterPro" id="IPR019734">
    <property type="entry name" value="TPR_rpt"/>
</dbReference>
<dbReference type="InterPro" id="IPR027417">
    <property type="entry name" value="P-loop_NTPase"/>
</dbReference>
<evidence type="ECO:0000256" key="1">
    <source>
        <dbReference type="ARBA" id="ARBA00023015"/>
    </source>
</evidence>
<protein>
    <submittedName>
        <fullName evidence="5">LuxR C-terminal-related transcriptional regulator</fullName>
    </submittedName>
</protein>
<dbReference type="InterPro" id="IPR036388">
    <property type="entry name" value="WH-like_DNA-bd_sf"/>
</dbReference>
<dbReference type="PANTHER" id="PTHR44688:SF25">
    <property type="entry name" value="HTH LUXR-TYPE DOMAIN-CONTAINING PROTEIN"/>
    <property type="match status" value="1"/>
</dbReference>
<dbReference type="InterPro" id="IPR059106">
    <property type="entry name" value="WHD_MalT"/>
</dbReference>
<dbReference type="Pfam" id="PF25873">
    <property type="entry name" value="WHD_MalT"/>
    <property type="match status" value="1"/>
</dbReference>
<evidence type="ECO:0000313" key="5">
    <source>
        <dbReference type="EMBL" id="MFD2661481.1"/>
    </source>
</evidence>
<evidence type="ECO:0000256" key="3">
    <source>
        <dbReference type="ARBA" id="ARBA00023163"/>
    </source>
</evidence>
<dbReference type="Gene3D" id="3.40.50.300">
    <property type="entry name" value="P-loop containing nucleotide triphosphate hydrolases"/>
    <property type="match status" value="1"/>
</dbReference>
<evidence type="ECO:0000256" key="2">
    <source>
        <dbReference type="ARBA" id="ARBA00023125"/>
    </source>
</evidence>
<keyword evidence="2" id="KW-0238">DNA-binding</keyword>
<dbReference type="Proteomes" id="UP001597493">
    <property type="component" value="Unassembled WGS sequence"/>
</dbReference>
<feature type="domain" description="HTH luxR-type" evidence="4">
    <location>
        <begin position="810"/>
        <end position="876"/>
    </location>
</feature>
<dbReference type="SMART" id="SM00421">
    <property type="entry name" value="HTH_LUXR"/>
    <property type="match status" value="1"/>
</dbReference>
<dbReference type="PRINTS" id="PR00038">
    <property type="entry name" value="HTHLUXR"/>
</dbReference>
<dbReference type="CDD" id="cd06170">
    <property type="entry name" value="LuxR_C_like"/>
    <property type="match status" value="1"/>
</dbReference>
<gene>
    <name evidence="5" type="ORF">ACFSW5_14600</name>
</gene>
<sequence length="878" mass="99408">MIVPILTTKLHIPPARPKVVHRSHLFKRLDEGQKRKLTLISASAGYGKTTLVSEWLADCKRPAAWLSLDEGDNDSTRFLLHLIEAIKRIVNVSDQGVWKAMQSPEPLPITYILTSLINELSSATDSFILVLDDYHVIESQTVHNALSFLIDHQPFQMHSIIITREDPKLPIARLRAKNELTELRGNDLRFTRNETALFFNQIMGLQLSSAEVIFLEARTEGWIAGLQLAAISMQGYSDTAQFISFFTGSHRFVLDYLMEEVLKQQSEKVQTFLLHTSILDRFCASLCEAVLQSDKEGHDTLEHLERSNLFIIPLDSERLWYRYHHLFADLLRQRLHHANKDKAHEIAALHTRASHWFEENELEVEAFQHAAAAQDVDRAAKLIEGKGMPLHFRGAAQSVLNWLKRQDDATLNERPSLWVIYASALLMIGQLNGIEQKLSAAEAAMKHINPNEMDRDLIGHIASIRATLGVTRYDADSIRTQSLIALEHLHPHNLPVRAATIWTLGVACQLQGDRAAARRAYTEALSISKQIGHIMITLMASLGLGQIQESDNQLSLAAQAYQQVIQLAGNPPLPVACDAYLGLARIRYERNDLHAAEQHVQQSMQLAKQIEKTDRLTESKLFAAKLKLARHEISAAKALLTQARQEVQDQHYNRLRGEMKHLELLISLHHGSFAETVNLLETSEFPVLRARIHMIQGNARTSLAILGTLYDQAKAKQWKNDEIKLLILQALAFQVQGNMKRALQRLNDALIRAKNAGLVRLFIDEGKAMLDLLTAAAARRIQPEYTEFLLANMHREQKLNDFAAHSFPIHFEPFVEALSERELEVLQLIAQGYSNQEISDRLFLALSTVKGYNRNIFDNLQVKRRTEAIARARELGLI</sequence>
<comment type="caution">
    <text evidence="5">The sequence shown here is derived from an EMBL/GenBank/DDBJ whole genome shotgun (WGS) entry which is preliminary data.</text>
</comment>
<dbReference type="InterPro" id="IPR041664">
    <property type="entry name" value="AAA_16"/>
</dbReference>
<dbReference type="SUPFAM" id="SSF48452">
    <property type="entry name" value="TPR-like"/>
    <property type="match status" value="1"/>
</dbReference>
<keyword evidence="1" id="KW-0805">Transcription regulation</keyword>
<reference evidence="6" key="1">
    <citation type="journal article" date="2019" name="Int. J. Syst. Evol. Microbiol.">
        <title>The Global Catalogue of Microorganisms (GCM) 10K type strain sequencing project: providing services to taxonomists for standard genome sequencing and annotation.</title>
        <authorList>
            <consortium name="The Broad Institute Genomics Platform"/>
            <consortium name="The Broad Institute Genome Sequencing Center for Infectious Disease"/>
            <person name="Wu L."/>
            <person name="Ma J."/>
        </authorList>
    </citation>
    <scope>NUCLEOTIDE SEQUENCE [LARGE SCALE GENOMIC DNA]</scope>
    <source>
        <strain evidence="6">TISTR 1827</strain>
    </source>
</reference>
<evidence type="ECO:0000313" key="6">
    <source>
        <dbReference type="Proteomes" id="UP001597493"/>
    </source>
</evidence>
<keyword evidence="3" id="KW-0804">Transcription</keyword>
<organism evidence="5 6">
    <name type="scientific">Paenibacillus thailandensis</name>
    <dbReference type="NCBI Taxonomy" id="393250"/>
    <lineage>
        <taxon>Bacteria</taxon>
        <taxon>Bacillati</taxon>
        <taxon>Bacillota</taxon>
        <taxon>Bacilli</taxon>
        <taxon>Bacillales</taxon>
        <taxon>Paenibacillaceae</taxon>
        <taxon>Paenibacillus</taxon>
    </lineage>
</organism>
<dbReference type="Gene3D" id="1.25.40.10">
    <property type="entry name" value="Tetratricopeptide repeat domain"/>
    <property type="match status" value="1"/>
</dbReference>
<dbReference type="SUPFAM" id="SSF46894">
    <property type="entry name" value="C-terminal effector domain of the bipartite response regulators"/>
    <property type="match status" value="1"/>
</dbReference>
<evidence type="ECO:0000259" key="4">
    <source>
        <dbReference type="PROSITE" id="PS50043"/>
    </source>
</evidence>
<dbReference type="InterPro" id="IPR041617">
    <property type="entry name" value="TPR_MalT"/>
</dbReference>
<dbReference type="Pfam" id="PF13191">
    <property type="entry name" value="AAA_16"/>
    <property type="match status" value="1"/>
</dbReference>
<dbReference type="EMBL" id="JBHUMY010000013">
    <property type="protein sequence ID" value="MFD2661481.1"/>
    <property type="molecule type" value="Genomic_DNA"/>
</dbReference>
<dbReference type="InterPro" id="IPR016032">
    <property type="entry name" value="Sig_transdc_resp-reg_C-effctor"/>
</dbReference>
<accession>A0ABW5QZL1</accession>
<proteinExistence type="predicted"/>
<dbReference type="SMART" id="SM00028">
    <property type="entry name" value="TPR"/>
    <property type="match status" value="4"/>
</dbReference>
<dbReference type="InterPro" id="IPR000792">
    <property type="entry name" value="Tscrpt_reg_LuxR_C"/>
</dbReference>
<dbReference type="PROSITE" id="PS50043">
    <property type="entry name" value="HTH_LUXR_2"/>
    <property type="match status" value="1"/>
</dbReference>
<dbReference type="Gene3D" id="1.10.10.10">
    <property type="entry name" value="Winged helix-like DNA-binding domain superfamily/Winged helix DNA-binding domain"/>
    <property type="match status" value="1"/>
</dbReference>
<dbReference type="RefSeq" id="WP_379274363.1">
    <property type="nucleotide sequence ID" value="NZ_JBHUGT010000043.1"/>
</dbReference>
<keyword evidence="6" id="KW-1185">Reference proteome</keyword>